<dbReference type="PANTHER" id="PTHR33693:SF9">
    <property type="entry name" value="TYPE-4 URACIL-DNA GLYCOSYLASE"/>
    <property type="match status" value="1"/>
</dbReference>
<organism evidence="11 12">
    <name type="scientific">Devosia insulae DS-56</name>
    <dbReference type="NCBI Taxonomy" id="1116389"/>
    <lineage>
        <taxon>Bacteria</taxon>
        <taxon>Pseudomonadati</taxon>
        <taxon>Pseudomonadota</taxon>
        <taxon>Alphaproteobacteria</taxon>
        <taxon>Hyphomicrobiales</taxon>
        <taxon>Devosiaceae</taxon>
        <taxon>Devosia</taxon>
    </lineage>
</organism>
<dbReference type="InterPro" id="IPR005273">
    <property type="entry name" value="Ura-DNA_glyco_family4"/>
</dbReference>
<feature type="domain" description="Uracil-DNA glycosylase-like" evidence="10">
    <location>
        <begin position="311"/>
        <end position="471"/>
    </location>
</feature>
<dbReference type="InterPro" id="IPR025404">
    <property type="entry name" value="DUF4130"/>
</dbReference>
<dbReference type="InterPro" id="IPR005122">
    <property type="entry name" value="Uracil-DNA_glycosylase-like"/>
</dbReference>
<dbReference type="GO" id="GO:0051539">
    <property type="term" value="F:4 iron, 4 sulfur cluster binding"/>
    <property type="evidence" value="ECO:0007669"/>
    <property type="project" value="UniProtKB-KW"/>
</dbReference>
<dbReference type="Gene3D" id="3.40.470.10">
    <property type="entry name" value="Uracil-DNA glycosylase-like domain"/>
    <property type="match status" value="1"/>
</dbReference>
<keyword evidence="7" id="KW-0408">Iron</keyword>
<evidence type="ECO:0000256" key="3">
    <source>
        <dbReference type="ARBA" id="ARBA00022485"/>
    </source>
</evidence>
<keyword evidence="8" id="KW-0411">Iron-sulfur</keyword>
<accession>A0A1E5XWU9</accession>
<dbReference type="InterPro" id="IPR051536">
    <property type="entry name" value="UDG_Type-4/5"/>
</dbReference>
<sequence>MRSVRLEALNDFDQWRAAARRLLLDAVPPDEVVWLDPTTPHDLFVTEDAITEVTERKVGVVPQRFIDWAEAGICHSDPERFALLYRLLWRLQKDKALMEARSDPDVGRLDRRVSAVRRDAHKLKAFVRFKSIADDSGLERFVAWFEPEHYVLERVAPFFVRRFTGMMWAIVTPYRSVFWDGDSLEFGPGGHKADVPAEDAMEGAWRSYFASIFNPARLKVAMMKSEMPVKYWRNLPEAELIPSLIRGARAAEAEMIERQASIPSSKHLRRTERQVEDDAPEVEITSLKAARAAIEQCRRCPLYEMATQPVFGEGPEQAEVMFVGEQPGDQEDLAGKPFVGPAGRVFDAAMAEAGVDRGRAYVTNAVKHFKFVPRGKKRLHQRPNMGEVKACKFWLDLERELVKPKLIVALGATAVASLAGSSTTLSAVRGKLTELADGTRMLATVHPSYLLRLPDRAEAERERQRFVADLREVGRLLG</sequence>
<dbReference type="InterPro" id="IPR036895">
    <property type="entry name" value="Uracil-DNA_glycosylase-like_sf"/>
</dbReference>
<evidence type="ECO:0000259" key="10">
    <source>
        <dbReference type="SMART" id="SM00986"/>
    </source>
</evidence>
<evidence type="ECO:0000313" key="12">
    <source>
        <dbReference type="Proteomes" id="UP000095463"/>
    </source>
</evidence>
<evidence type="ECO:0000256" key="5">
    <source>
        <dbReference type="ARBA" id="ARBA00022763"/>
    </source>
</evidence>
<keyword evidence="6" id="KW-0378">Hydrolase</keyword>
<keyword evidence="5" id="KW-0227">DNA damage</keyword>
<dbReference type="Pfam" id="PF13566">
    <property type="entry name" value="DUF4130"/>
    <property type="match status" value="1"/>
</dbReference>
<name>A0A1E5XWU9_9HYPH</name>
<keyword evidence="4" id="KW-0479">Metal-binding</keyword>
<dbReference type="SUPFAM" id="SSF52141">
    <property type="entry name" value="Uracil-DNA glycosylase-like"/>
    <property type="match status" value="1"/>
</dbReference>
<keyword evidence="9" id="KW-0234">DNA repair</keyword>
<dbReference type="CDD" id="cd10030">
    <property type="entry name" value="UDG-F4_TTUDGA_SPO1dp_like"/>
    <property type="match status" value="1"/>
</dbReference>
<keyword evidence="3" id="KW-0004">4Fe-4S</keyword>
<evidence type="ECO:0000313" key="11">
    <source>
        <dbReference type="EMBL" id="OEO33063.1"/>
    </source>
</evidence>
<comment type="caution">
    <text evidence="11">The sequence shown here is derived from an EMBL/GenBank/DDBJ whole genome shotgun (WGS) entry which is preliminary data.</text>
</comment>
<gene>
    <name evidence="11" type="ORF">VW23_008425</name>
</gene>
<dbReference type="InterPro" id="IPR023875">
    <property type="entry name" value="DNA_repair_put"/>
</dbReference>
<dbReference type="OrthoDB" id="5290748at2"/>
<reference evidence="11 12" key="1">
    <citation type="journal article" date="2015" name="Genome Announc.">
        <title>Genome Assemblies of Three Soil-Associated Devosia species: D. insulae, D. limi, and D. soli.</title>
        <authorList>
            <person name="Hassan Y.I."/>
            <person name="Lepp D."/>
            <person name="Zhou T."/>
        </authorList>
    </citation>
    <scope>NUCLEOTIDE SEQUENCE [LARGE SCALE GENOMIC DNA]</scope>
    <source>
        <strain evidence="11 12">DS-56</strain>
    </source>
</reference>
<dbReference type="NCBIfam" id="TIGR00758">
    <property type="entry name" value="UDG_fam4"/>
    <property type="match status" value="1"/>
</dbReference>
<dbReference type="GO" id="GO:0097506">
    <property type="term" value="F:deaminated base DNA N-glycosylase activity"/>
    <property type="evidence" value="ECO:0007669"/>
    <property type="project" value="UniProtKB-ARBA"/>
</dbReference>
<dbReference type="NCBIfam" id="TIGR03915">
    <property type="entry name" value="SAM_7_link_chp"/>
    <property type="match status" value="1"/>
</dbReference>
<dbReference type="RefSeq" id="WP_069907805.1">
    <property type="nucleotide sequence ID" value="NZ_LAJE02000038.1"/>
</dbReference>
<protein>
    <recommendedName>
        <fullName evidence="2">Type-4 uracil-DNA glycosylase</fullName>
    </recommendedName>
</protein>
<dbReference type="GO" id="GO:0046872">
    <property type="term" value="F:metal ion binding"/>
    <property type="evidence" value="ECO:0007669"/>
    <property type="project" value="UniProtKB-KW"/>
</dbReference>
<dbReference type="Pfam" id="PF03167">
    <property type="entry name" value="UDG"/>
    <property type="match status" value="1"/>
</dbReference>
<dbReference type="Proteomes" id="UP000095463">
    <property type="component" value="Unassembled WGS sequence"/>
</dbReference>
<evidence type="ECO:0000256" key="1">
    <source>
        <dbReference type="ARBA" id="ARBA00006521"/>
    </source>
</evidence>
<evidence type="ECO:0000256" key="2">
    <source>
        <dbReference type="ARBA" id="ARBA00019403"/>
    </source>
</evidence>
<comment type="similarity">
    <text evidence="1">Belongs to the uracil-DNA glycosylase (UDG) superfamily. Type 4 (UDGa) family.</text>
</comment>
<evidence type="ECO:0000256" key="9">
    <source>
        <dbReference type="ARBA" id="ARBA00023204"/>
    </source>
</evidence>
<proteinExistence type="inferred from homology"/>
<evidence type="ECO:0000256" key="7">
    <source>
        <dbReference type="ARBA" id="ARBA00023004"/>
    </source>
</evidence>
<dbReference type="SMART" id="SM00986">
    <property type="entry name" value="UDG"/>
    <property type="match status" value="1"/>
</dbReference>
<dbReference type="SMART" id="SM00987">
    <property type="entry name" value="UreE_C"/>
    <property type="match status" value="1"/>
</dbReference>
<dbReference type="AlphaFoldDB" id="A0A1E5XWU9"/>
<dbReference type="PANTHER" id="PTHR33693">
    <property type="entry name" value="TYPE-5 URACIL-DNA GLYCOSYLASE"/>
    <property type="match status" value="1"/>
</dbReference>
<dbReference type="GO" id="GO:0006281">
    <property type="term" value="P:DNA repair"/>
    <property type="evidence" value="ECO:0007669"/>
    <property type="project" value="UniProtKB-KW"/>
</dbReference>
<dbReference type="NCBIfam" id="TIGR03914">
    <property type="entry name" value="UDG_fam_dom"/>
    <property type="match status" value="1"/>
</dbReference>
<evidence type="ECO:0000256" key="6">
    <source>
        <dbReference type="ARBA" id="ARBA00022801"/>
    </source>
</evidence>
<evidence type="ECO:0000256" key="8">
    <source>
        <dbReference type="ARBA" id="ARBA00023014"/>
    </source>
</evidence>
<evidence type="ECO:0000256" key="4">
    <source>
        <dbReference type="ARBA" id="ARBA00022723"/>
    </source>
</evidence>
<dbReference type="EMBL" id="LAJE02000038">
    <property type="protein sequence ID" value="OEO33063.1"/>
    <property type="molecule type" value="Genomic_DNA"/>
</dbReference>
<keyword evidence="12" id="KW-1185">Reference proteome</keyword>